<dbReference type="PANTHER" id="PTHR22235:SF2">
    <property type="entry name" value="PROLINE-RICH PROTEIN 30"/>
    <property type="match status" value="1"/>
</dbReference>
<evidence type="ECO:0000256" key="1">
    <source>
        <dbReference type="SAM" id="MobiDB-lite"/>
    </source>
</evidence>
<feature type="compositionally biased region" description="Pro residues" evidence="1">
    <location>
        <begin position="131"/>
        <end position="143"/>
    </location>
</feature>
<feature type="compositionally biased region" description="Low complexity" evidence="1">
    <location>
        <begin position="144"/>
        <end position="157"/>
    </location>
</feature>
<keyword evidence="2" id="KW-1185">Reference proteome</keyword>
<reference evidence="3" key="1">
    <citation type="submission" date="2025-08" db="UniProtKB">
        <authorList>
            <consortium name="RefSeq"/>
        </authorList>
    </citation>
    <scope>IDENTIFICATION</scope>
</reference>
<feature type="region of interest" description="Disordered" evidence="1">
    <location>
        <begin position="1"/>
        <end position="24"/>
    </location>
</feature>
<accession>A0ABM1VKY6</accession>
<dbReference type="InterPro" id="IPR031461">
    <property type="entry name" value="DUF4679"/>
</dbReference>
<feature type="region of interest" description="Disordered" evidence="1">
    <location>
        <begin position="115"/>
        <end position="183"/>
    </location>
</feature>
<dbReference type="PANTHER" id="PTHR22235">
    <property type="entry name" value="PROLINE-RICH PROTEIN 30"/>
    <property type="match status" value="1"/>
</dbReference>
<feature type="region of interest" description="Disordered" evidence="1">
    <location>
        <begin position="303"/>
        <end position="424"/>
    </location>
</feature>
<dbReference type="Proteomes" id="UP000694863">
    <property type="component" value="Unplaced"/>
</dbReference>
<feature type="compositionally biased region" description="Polar residues" evidence="1">
    <location>
        <begin position="159"/>
        <end position="172"/>
    </location>
</feature>
<dbReference type="Pfam" id="PF15728">
    <property type="entry name" value="DUF4679"/>
    <property type="match status" value="1"/>
</dbReference>
<organism evidence="2 3">
    <name type="scientific">Echinops telfairi</name>
    <name type="common">Lesser hedgehog tenrec</name>
    <dbReference type="NCBI Taxonomy" id="9371"/>
    <lineage>
        <taxon>Eukaryota</taxon>
        <taxon>Metazoa</taxon>
        <taxon>Chordata</taxon>
        <taxon>Craniata</taxon>
        <taxon>Vertebrata</taxon>
        <taxon>Euteleostomi</taxon>
        <taxon>Mammalia</taxon>
        <taxon>Eutheria</taxon>
        <taxon>Afrotheria</taxon>
        <taxon>Tenrecidae</taxon>
        <taxon>Tenrecinae</taxon>
        <taxon>Echinops</taxon>
    </lineage>
</organism>
<feature type="compositionally biased region" description="Low complexity" evidence="1">
    <location>
        <begin position="115"/>
        <end position="130"/>
    </location>
</feature>
<evidence type="ECO:0000313" key="3">
    <source>
        <dbReference type="RefSeq" id="XP_030742508.1"/>
    </source>
</evidence>
<protein>
    <submittedName>
        <fullName evidence="3">Proline-rich protein 30</fullName>
    </submittedName>
</protein>
<proteinExistence type="predicted"/>
<feature type="compositionally biased region" description="Polar residues" evidence="1">
    <location>
        <begin position="355"/>
        <end position="372"/>
    </location>
</feature>
<dbReference type="GeneID" id="101656616"/>
<sequence>MLPQNKDQVLLQNTVSPGLSSQGASQLVDALPLNQQPLSPCPSLPSSHSPFPSSSQSPVLLCPATLLHPLDPLLCSSDSNFDSTPYLYSPSDPASPTFFYQNHLPLFLPQSPSSPYLLSTSPSQLQNSSPPNSPPFPPSPQGPPSSTLTSPIPSLPSGLHSSRQPGHSSQYRGSGSSGVEGGCVARERDPAELKDLGALARALVLHLGHRRISHDLRLQFLQQLWLGTTGQAPVVEYPVCLVCLRPRSPSCPIPKYRTGAHLLAFPQLLPRAPGQEAGRLRIGIGFGLRLPRGQARALHLLPERRPKEAGPQGETAQGPACQAQETPAPVAQAWAGPAPGTGPQTGSLRPPGPPNTNCSSRAPLQEPRQATASPKPFSTPKRSVCSEPIPPKSSWQSQGRSQEDILQTRLFPPGPRSLGGPGTP</sequence>
<name>A0ABM1VKY6_ECHTE</name>
<gene>
    <name evidence="3" type="primary">PRR30</name>
</gene>
<evidence type="ECO:0000313" key="2">
    <source>
        <dbReference type="Proteomes" id="UP000694863"/>
    </source>
</evidence>
<feature type="compositionally biased region" description="Low complexity" evidence="1">
    <location>
        <begin position="331"/>
        <end position="346"/>
    </location>
</feature>
<dbReference type="RefSeq" id="XP_030742508.1">
    <property type="nucleotide sequence ID" value="XM_030886648.2"/>
</dbReference>